<feature type="region of interest" description="Disordered" evidence="1">
    <location>
        <begin position="72"/>
        <end position="119"/>
    </location>
</feature>
<accession>A0A7S1Y937</accession>
<sequence length="119" mass="13800">MRKKGDNIQSESWASFHSKHQSDSFRYSTRNERYATNNVGYYMCYDDTALQQASSFWESFIGLFTIESPSSQRRVANDDTSMGSSDSSRSGGLRRLRVGGRKRRKQRKQGNIKISEVRW</sequence>
<evidence type="ECO:0000313" key="2">
    <source>
        <dbReference type="EMBL" id="CAD9284084.1"/>
    </source>
</evidence>
<protein>
    <submittedName>
        <fullName evidence="2">Uncharacterized protein</fullName>
    </submittedName>
</protein>
<proteinExistence type="predicted"/>
<gene>
    <name evidence="2" type="ORF">GOCE00092_LOCUS12996</name>
</gene>
<feature type="compositionally biased region" description="Low complexity" evidence="1">
    <location>
        <begin position="81"/>
        <end position="91"/>
    </location>
</feature>
<dbReference type="EMBL" id="HBGK01025008">
    <property type="protein sequence ID" value="CAD9284084.1"/>
    <property type="molecule type" value="Transcribed_RNA"/>
</dbReference>
<dbReference type="AlphaFoldDB" id="A0A7S1Y937"/>
<reference evidence="2" key="1">
    <citation type="submission" date="2021-01" db="EMBL/GenBank/DDBJ databases">
        <authorList>
            <person name="Corre E."/>
            <person name="Pelletier E."/>
            <person name="Niang G."/>
            <person name="Scheremetjew M."/>
            <person name="Finn R."/>
            <person name="Kale V."/>
            <person name="Holt S."/>
            <person name="Cochrane G."/>
            <person name="Meng A."/>
            <person name="Brown T."/>
            <person name="Cohen L."/>
        </authorList>
    </citation>
    <scope>NUCLEOTIDE SEQUENCE</scope>
    <source>
        <strain evidence="2">CCMP 410</strain>
    </source>
</reference>
<evidence type="ECO:0000256" key="1">
    <source>
        <dbReference type="SAM" id="MobiDB-lite"/>
    </source>
</evidence>
<feature type="region of interest" description="Disordered" evidence="1">
    <location>
        <begin position="1"/>
        <end position="29"/>
    </location>
</feature>
<organism evidence="2">
    <name type="scientific">Grammatophora oceanica</name>
    <dbReference type="NCBI Taxonomy" id="210454"/>
    <lineage>
        <taxon>Eukaryota</taxon>
        <taxon>Sar</taxon>
        <taxon>Stramenopiles</taxon>
        <taxon>Ochrophyta</taxon>
        <taxon>Bacillariophyta</taxon>
        <taxon>Fragilariophyceae</taxon>
        <taxon>Fragilariophycidae</taxon>
        <taxon>Rhabdonematales</taxon>
        <taxon>Grammatophoraceae</taxon>
        <taxon>Grammatophora</taxon>
    </lineage>
</organism>
<name>A0A7S1Y937_9STRA</name>
<feature type="compositionally biased region" description="Basic residues" evidence="1">
    <location>
        <begin position="92"/>
        <end position="110"/>
    </location>
</feature>